<reference evidence="5" key="2">
    <citation type="submission" date="2024-02" db="EMBL/GenBank/DDBJ databases">
        <title>Comparative genomics of Cryptococcus and Kwoniella reveals pathogenesis evolution and contrasting modes of karyotype evolution via chromosome fusion or intercentromeric recombination.</title>
        <authorList>
            <person name="Coelho M.A."/>
            <person name="David-Palma M."/>
            <person name="Shea T."/>
            <person name="Bowers K."/>
            <person name="McGinley-Smith S."/>
            <person name="Mohammad A.W."/>
            <person name="Gnirke A."/>
            <person name="Yurkov A.M."/>
            <person name="Nowrousian M."/>
            <person name="Sun S."/>
            <person name="Cuomo C.A."/>
            <person name="Heitman J."/>
        </authorList>
    </citation>
    <scope>NUCLEOTIDE SEQUENCE</scope>
    <source>
        <strain evidence="5">CBS 10117</strain>
    </source>
</reference>
<dbReference type="InterPro" id="IPR020471">
    <property type="entry name" value="AKR"/>
</dbReference>
<keyword evidence="2" id="KW-0521">NADP</keyword>
<evidence type="ECO:0000256" key="1">
    <source>
        <dbReference type="ARBA" id="ARBA00007905"/>
    </source>
</evidence>
<dbReference type="PRINTS" id="PR00069">
    <property type="entry name" value="ALDKETRDTASE"/>
</dbReference>
<dbReference type="GO" id="GO:0016616">
    <property type="term" value="F:oxidoreductase activity, acting on the CH-OH group of donors, NAD or NADP as acceptor"/>
    <property type="evidence" value="ECO:0007669"/>
    <property type="project" value="UniProtKB-ARBA"/>
</dbReference>
<protein>
    <recommendedName>
        <fullName evidence="4">NADP-dependent oxidoreductase domain-containing protein</fullName>
    </recommendedName>
</protein>
<evidence type="ECO:0000256" key="3">
    <source>
        <dbReference type="ARBA" id="ARBA00023002"/>
    </source>
</evidence>
<evidence type="ECO:0000313" key="5">
    <source>
        <dbReference type="EMBL" id="WWC57801.1"/>
    </source>
</evidence>
<dbReference type="KEGG" id="kdj:28964036"/>
<dbReference type="PANTHER" id="PTHR43827">
    <property type="entry name" value="2,5-DIKETO-D-GLUCONIC ACID REDUCTASE"/>
    <property type="match status" value="1"/>
</dbReference>
<dbReference type="InterPro" id="IPR018170">
    <property type="entry name" value="Aldo/ket_reductase_CS"/>
</dbReference>
<organism evidence="5 6">
    <name type="scientific">Kwoniella dejecticola CBS 10117</name>
    <dbReference type="NCBI Taxonomy" id="1296121"/>
    <lineage>
        <taxon>Eukaryota</taxon>
        <taxon>Fungi</taxon>
        <taxon>Dikarya</taxon>
        <taxon>Basidiomycota</taxon>
        <taxon>Agaricomycotina</taxon>
        <taxon>Tremellomycetes</taxon>
        <taxon>Tremellales</taxon>
        <taxon>Cryptococcaceae</taxon>
        <taxon>Kwoniella</taxon>
    </lineage>
</organism>
<reference evidence="5" key="1">
    <citation type="submission" date="2013-07" db="EMBL/GenBank/DDBJ databases">
        <authorList>
            <consortium name="The Broad Institute Genome Sequencing Platform"/>
            <person name="Cuomo C."/>
            <person name="Litvintseva A."/>
            <person name="Chen Y."/>
            <person name="Heitman J."/>
            <person name="Sun S."/>
            <person name="Springer D."/>
            <person name="Dromer F."/>
            <person name="Young S.K."/>
            <person name="Zeng Q."/>
            <person name="Gargeya S."/>
            <person name="Fitzgerald M."/>
            <person name="Abouelleil A."/>
            <person name="Alvarado L."/>
            <person name="Berlin A.M."/>
            <person name="Chapman S.B."/>
            <person name="Dewar J."/>
            <person name="Goldberg J."/>
            <person name="Griggs A."/>
            <person name="Gujja S."/>
            <person name="Hansen M."/>
            <person name="Howarth C."/>
            <person name="Imamovic A."/>
            <person name="Larimer J."/>
            <person name="McCowan C."/>
            <person name="Murphy C."/>
            <person name="Pearson M."/>
            <person name="Priest M."/>
            <person name="Roberts A."/>
            <person name="Saif S."/>
            <person name="Shea T."/>
            <person name="Sykes S."/>
            <person name="Wortman J."/>
            <person name="Nusbaum C."/>
            <person name="Birren B."/>
        </authorList>
    </citation>
    <scope>NUCLEOTIDE SEQUENCE</scope>
    <source>
        <strain evidence="5">CBS 10117</strain>
    </source>
</reference>
<evidence type="ECO:0000259" key="4">
    <source>
        <dbReference type="Pfam" id="PF00248"/>
    </source>
</evidence>
<sequence>MVAIMPVVKLNRGSEVPVLTFGTAAPYLGKDCSDAIVQALRAGFRHFDTAQLYRNQESMGKALALWEGDRKEVYITAKWGLMGNQKNDARSALNETLRLVRVWGFMSKRYQNRLLNMGLALMQMRLDYVDMFLMHSPITLSGLTLTEAWAQMEHLRAEGKCKDIGVSNCASLDIRELSKNWNVVPAVNQIELSPHNAHAPRSIACRRIFLGELSEKLDLTEGQILFKWAQQTMDGPVVTEDMRRISEAGKERYYRRYLDPFRP</sequence>
<comment type="similarity">
    <text evidence="1">Belongs to the aldo/keto reductase family.</text>
</comment>
<dbReference type="PROSITE" id="PS00798">
    <property type="entry name" value="ALDOKETO_REDUCTASE_1"/>
    <property type="match status" value="1"/>
</dbReference>
<evidence type="ECO:0000256" key="2">
    <source>
        <dbReference type="ARBA" id="ARBA00022857"/>
    </source>
</evidence>
<dbReference type="Pfam" id="PF00248">
    <property type="entry name" value="Aldo_ket_red"/>
    <property type="match status" value="1"/>
</dbReference>
<dbReference type="SUPFAM" id="SSF51430">
    <property type="entry name" value="NAD(P)-linked oxidoreductase"/>
    <property type="match status" value="1"/>
</dbReference>
<dbReference type="GeneID" id="28964036"/>
<feature type="domain" description="NADP-dependent oxidoreductase" evidence="4">
    <location>
        <begin position="33"/>
        <end position="201"/>
    </location>
</feature>
<dbReference type="Proteomes" id="UP000078595">
    <property type="component" value="Chromosome 1"/>
</dbReference>
<dbReference type="RefSeq" id="XP_018266362.2">
    <property type="nucleotide sequence ID" value="XM_018403708.2"/>
</dbReference>
<keyword evidence="3" id="KW-0560">Oxidoreductase</keyword>
<gene>
    <name evidence="5" type="ORF">I303_100336</name>
</gene>
<dbReference type="AlphaFoldDB" id="A0AAJ8MD12"/>
<keyword evidence="6" id="KW-1185">Reference proteome</keyword>
<dbReference type="EMBL" id="CP144530">
    <property type="protein sequence ID" value="WWC57801.1"/>
    <property type="molecule type" value="Genomic_DNA"/>
</dbReference>
<name>A0AAJ8MD12_9TREE</name>
<evidence type="ECO:0000313" key="6">
    <source>
        <dbReference type="Proteomes" id="UP000078595"/>
    </source>
</evidence>
<dbReference type="Gene3D" id="3.20.20.100">
    <property type="entry name" value="NADP-dependent oxidoreductase domain"/>
    <property type="match status" value="1"/>
</dbReference>
<accession>A0AAJ8MD12</accession>
<dbReference type="InterPro" id="IPR023210">
    <property type="entry name" value="NADP_OxRdtase_dom"/>
</dbReference>
<dbReference type="PANTHER" id="PTHR43827:SF3">
    <property type="entry name" value="NADP-DEPENDENT OXIDOREDUCTASE DOMAIN-CONTAINING PROTEIN"/>
    <property type="match status" value="1"/>
</dbReference>
<dbReference type="InterPro" id="IPR036812">
    <property type="entry name" value="NAD(P)_OxRdtase_dom_sf"/>
</dbReference>
<proteinExistence type="inferred from homology"/>